<feature type="active site" description="Proton donor" evidence="2">
    <location>
        <position position="34"/>
    </location>
</feature>
<dbReference type="PANTHER" id="PTHR40037:SF1">
    <property type="entry name" value="PHOSPHOESTERASE SAOUHSC_00951-RELATED"/>
    <property type="match status" value="1"/>
</dbReference>
<organism evidence="3 4">
    <name type="scientific">Halalkalibacter akibai (strain ATCC 43226 / DSM 21942 / CIP 109018 / JCM 9157 / 1139)</name>
    <name type="common">Bacillus akibai</name>
    <dbReference type="NCBI Taxonomy" id="1236973"/>
    <lineage>
        <taxon>Bacteria</taxon>
        <taxon>Bacillati</taxon>
        <taxon>Bacillota</taxon>
        <taxon>Bacilli</taxon>
        <taxon>Bacillales</taxon>
        <taxon>Bacillaceae</taxon>
        <taxon>Halalkalibacter</taxon>
    </lineage>
</organism>
<evidence type="ECO:0000256" key="2">
    <source>
        <dbReference type="HAMAP-Rule" id="MF_01444"/>
    </source>
</evidence>
<reference evidence="3 4" key="1">
    <citation type="journal article" date="2014" name="Genome Announc.">
        <title>Draft Genome Sequences of Three Alkaliphilic Bacillus Strains, Bacillus wakoensis JCM 9140T, Bacillus akibai JCM 9157T, and Bacillus hemicellulosilyticus JCM 9152T.</title>
        <authorList>
            <person name="Yuki M."/>
            <person name="Oshima K."/>
            <person name="Suda W."/>
            <person name="Oshida Y."/>
            <person name="Kitamura K."/>
            <person name="Iida T."/>
            <person name="Hattori M."/>
            <person name="Ohkuma M."/>
        </authorList>
    </citation>
    <scope>NUCLEOTIDE SEQUENCE [LARGE SCALE GENOMIC DNA]</scope>
    <source>
        <strain evidence="3 4">JCM 9157</strain>
    </source>
</reference>
<feature type="short sequence motif" description="HXTX 1" evidence="2">
    <location>
        <begin position="34"/>
        <end position="37"/>
    </location>
</feature>
<dbReference type="EC" id="3.1.-.-" evidence="2"/>
<evidence type="ECO:0000313" key="4">
    <source>
        <dbReference type="Proteomes" id="UP000018896"/>
    </source>
</evidence>
<dbReference type="EMBL" id="BAUV01000002">
    <property type="protein sequence ID" value="GAE33478.1"/>
    <property type="molecule type" value="Genomic_DNA"/>
</dbReference>
<keyword evidence="4" id="KW-1185">Reference proteome</keyword>
<dbReference type="OrthoDB" id="1524661at2"/>
<dbReference type="HAMAP" id="MF_01444">
    <property type="entry name" value="2H_phosphoesterase_YjcG"/>
    <property type="match status" value="1"/>
</dbReference>
<dbReference type="AlphaFoldDB" id="W4QP99"/>
<dbReference type="eggNOG" id="COG1514">
    <property type="taxonomic scope" value="Bacteria"/>
</dbReference>
<comment type="caution">
    <text evidence="3">The sequence shown here is derived from an EMBL/GenBank/DDBJ whole genome shotgun (WGS) entry which is preliminary data.</text>
</comment>
<gene>
    <name evidence="3" type="ORF">JCM9157_481</name>
</gene>
<dbReference type="SUPFAM" id="SSF55144">
    <property type="entry name" value="LigT-like"/>
    <property type="match status" value="1"/>
</dbReference>
<dbReference type="GO" id="GO:0016788">
    <property type="term" value="F:hydrolase activity, acting on ester bonds"/>
    <property type="evidence" value="ECO:0007669"/>
    <property type="project" value="UniProtKB-UniRule"/>
</dbReference>
<protein>
    <recommendedName>
        <fullName evidence="2">Putative phosphoesterase JCM9157_481</fullName>
        <ecNumber evidence="2">3.1.-.-</ecNumber>
    </recommendedName>
</protein>
<dbReference type="RefSeq" id="WP_035661622.1">
    <property type="nucleotide sequence ID" value="NZ_BAUV01000002.1"/>
</dbReference>
<dbReference type="Proteomes" id="UP000018896">
    <property type="component" value="Unassembled WGS sequence"/>
</dbReference>
<dbReference type="STRING" id="1236973.JCM9157_481"/>
<dbReference type="Pfam" id="PF13563">
    <property type="entry name" value="2_5_RNA_ligase2"/>
    <property type="match status" value="1"/>
</dbReference>
<evidence type="ECO:0000313" key="3">
    <source>
        <dbReference type="EMBL" id="GAE33478.1"/>
    </source>
</evidence>
<proteinExistence type="inferred from homology"/>
<name>W4QP99_HALA3</name>
<dbReference type="Gene3D" id="3.90.1140.10">
    <property type="entry name" value="Cyclic phosphodiesterase"/>
    <property type="match status" value="1"/>
</dbReference>
<comment type="similarity">
    <text evidence="2">Belongs to the 2H phosphoesterase superfamily. YjcG family.</text>
</comment>
<dbReference type="InterPro" id="IPR050580">
    <property type="entry name" value="2H_phosphoesterase_YjcG-like"/>
</dbReference>
<feature type="active site" description="Proton acceptor" evidence="2">
    <location>
        <position position="115"/>
    </location>
</feature>
<accession>W4QP99</accession>
<evidence type="ECO:0000256" key="1">
    <source>
        <dbReference type="ARBA" id="ARBA00022801"/>
    </source>
</evidence>
<dbReference type="PANTHER" id="PTHR40037">
    <property type="entry name" value="PHOSPHOESTERASE YJCG-RELATED"/>
    <property type="match status" value="1"/>
</dbReference>
<dbReference type="InterPro" id="IPR009097">
    <property type="entry name" value="Cyclic_Pdiesterase"/>
</dbReference>
<dbReference type="InterPro" id="IPR022932">
    <property type="entry name" value="YjcG"/>
</dbReference>
<feature type="short sequence motif" description="HXTX 2" evidence="2">
    <location>
        <begin position="115"/>
        <end position="118"/>
    </location>
</feature>
<dbReference type="NCBIfam" id="NF010223">
    <property type="entry name" value="PRK13679.1"/>
    <property type="match status" value="1"/>
</dbReference>
<sequence length="171" mass="19664">MKYGIALFPSKPLQDQANSYRMRYDSHYALIPPHITLKETFEVDDSDLPQLLANIREVAKNAEPALIEVYKVDTFSPQSNTIFFKIREDVSLTNLYEALHSDPFEPNPKYGFIPHLTIGQDLSNDEHADVVGRLKMGSFSHQETINRMQLLYQLENGSWTVYETFHLGKEA</sequence>
<keyword evidence="1 2" id="KW-0378">Hydrolase</keyword>